<evidence type="ECO:0000256" key="7">
    <source>
        <dbReference type="ARBA" id="ARBA00022840"/>
    </source>
</evidence>
<dbReference type="HAMAP" id="MF_00176">
    <property type="entry name" value="Ser_tRNA_synth_type1"/>
    <property type="match status" value="1"/>
</dbReference>
<keyword evidence="4 12" id="KW-0963">Cytoplasm</keyword>
<feature type="coiled-coil region" evidence="13">
    <location>
        <begin position="31"/>
        <end position="91"/>
    </location>
</feature>
<dbReference type="InterPro" id="IPR045864">
    <property type="entry name" value="aa-tRNA-synth_II/BPL/LPL"/>
</dbReference>
<accession>A0ABT7V4D7</accession>
<evidence type="ECO:0000256" key="6">
    <source>
        <dbReference type="ARBA" id="ARBA00022741"/>
    </source>
</evidence>
<evidence type="ECO:0000256" key="3">
    <source>
        <dbReference type="ARBA" id="ARBA00010728"/>
    </source>
</evidence>
<feature type="binding site" evidence="12">
    <location>
        <position position="288"/>
    </location>
    <ligand>
        <name>L-serine</name>
        <dbReference type="ChEBI" id="CHEBI:33384"/>
    </ligand>
</feature>
<evidence type="ECO:0000256" key="9">
    <source>
        <dbReference type="ARBA" id="ARBA00023146"/>
    </source>
</evidence>
<feature type="binding site" evidence="12">
    <location>
        <begin position="234"/>
        <end position="236"/>
    </location>
    <ligand>
        <name>L-serine</name>
        <dbReference type="ChEBI" id="CHEBI:33384"/>
    </ligand>
</feature>
<dbReference type="Gene3D" id="3.30.930.10">
    <property type="entry name" value="Bira Bifunctional Protein, Domain 2"/>
    <property type="match status" value="1"/>
</dbReference>
<comment type="subcellular location">
    <subcellularLocation>
        <location evidence="1 12">Cytoplasm</location>
    </subcellularLocation>
</comment>
<keyword evidence="9 12" id="KW-0030">Aminoacyl-tRNA synthetase</keyword>
<dbReference type="InterPro" id="IPR002314">
    <property type="entry name" value="aa-tRNA-synt_IIb"/>
</dbReference>
<feature type="binding site" evidence="12">
    <location>
        <begin position="265"/>
        <end position="267"/>
    </location>
    <ligand>
        <name>ATP</name>
        <dbReference type="ChEBI" id="CHEBI:30616"/>
    </ligand>
</feature>
<dbReference type="InterPro" id="IPR010978">
    <property type="entry name" value="tRNA-bd_arm"/>
</dbReference>
<comment type="pathway">
    <text evidence="2 12">Aminoacyl-tRNA biosynthesis; selenocysteinyl-tRNA(Sec) biosynthesis; L-seryl-tRNA(Sec) from L-serine and tRNA(Sec): step 1/1.</text>
</comment>
<keyword evidence="13" id="KW-0175">Coiled coil</keyword>
<dbReference type="NCBIfam" id="TIGR00414">
    <property type="entry name" value="serS"/>
    <property type="match status" value="1"/>
</dbReference>
<dbReference type="EC" id="6.1.1.11" evidence="12"/>
<keyword evidence="5 12" id="KW-0436">Ligase</keyword>
<feature type="domain" description="Aminoacyl-transfer RNA synthetases class-II family profile" evidence="14">
    <location>
        <begin position="175"/>
        <end position="414"/>
    </location>
</feature>
<dbReference type="RefSeq" id="WP_289510942.1">
    <property type="nucleotide sequence ID" value="NZ_JAUDEA010000004.1"/>
</dbReference>
<comment type="domain">
    <text evidence="12">Consists of two distinct domains, a catalytic core and a N-terminal extension that is involved in tRNA binding.</text>
</comment>
<dbReference type="PIRSF" id="PIRSF001529">
    <property type="entry name" value="Ser-tRNA-synth_IIa"/>
    <property type="match status" value="1"/>
</dbReference>
<evidence type="ECO:0000256" key="5">
    <source>
        <dbReference type="ARBA" id="ARBA00022598"/>
    </source>
</evidence>
<evidence type="ECO:0000313" key="16">
    <source>
        <dbReference type="Proteomes" id="UP001529256"/>
    </source>
</evidence>
<evidence type="ECO:0000256" key="1">
    <source>
        <dbReference type="ARBA" id="ARBA00004496"/>
    </source>
</evidence>
<keyword evidence="8 12" id="KW-0648">Protein biosynthesis</keyword>
<evidence type="ECO:0000313" key="15">
    <source>
        <dbReference type="EMBL" id="MDM8270849.1"/>
    </source>
</evidence>
<dbReference type="InterPro" id="IPR002317">
    <property type="entry name" value="Ser-tRNA-ligase_type_1"/>
</dbReference>
<feature type="binding site" evidence="12">
    <location>
        <position position="281"/>
    </location>
    <ligand>
        <name>ATP</name>
        <dbReference type="ChEBI" id="CHEBI:30616"/>
    </ligand>
</feature>
<evidence type="ECO:0000256" key="12">
    <source>
        <dbReference type="HAMAP-Rule" id="MF_00176"/>
    </source>
</evidence>
<dbReference type="CDD" id="cd00770">
    <property type="entry name" value="SerRS_core"/>
    <property type="match status" value="1"/>
</dbReference>
<dbReference type="PANTHER" id="PTHR43697">
    <property type="entry name" value="SERYL-TRNA SYNTHETASE"/>
    <property type="match status" value="1"/>
</dbReference>
<keyword evidence="7 12" id="KW-0067">ATP-binding</keyword>
<comment type="similarity">
    <text evidence="3 12">Belongs to the class-II aminoacyl-tRNA synthetase family. Type-1 seryl-tRNA synthetase subfamily.</text>
</comment>
<feature type="binding site" evidence="12">
    <location>
        <begin position="352"/>
        <end position="355"/>
    </location>
    <ligand>
        <name>ATP</name>
        <dbReference type="ChEBI" id="CHEBI:30616"/>
    </ligand>
</feature>
<evidence type="ECO:0000256" key="13">
    <source>
        <dbReference type="SAM" id="Coils"/>
    </source>
</evidence>
<evidence type="ECO:0000256" key="2">
    <source>
        <dbReference type="ARBA" id="ARBA00005045"/>
    </source>
</evidence>
<dbReference type="Pfam" id="PF00587">
    <property type="entry name" value="tRNA-synt_2b"/>
    <property type="match status" value="1"/>
</dbReference>
<reference evidence="16" key="2">
    <citation type="submission" date="2023-06" db="EMBL/GenBank/DDBJ databases">
        <title>Identification and characterization of horizontal gene transfer across gut microbiota members of farm animals based on homology search.</title>
        <authorList>
            <person name="Zeman M."/>
            <person name="Kubasova T."/>
            <person name="Jahodarova E."/>
            <person name="Nykrynova M."/>
            <person name="Rychlik I."/>
        </authorList>
    </citation>
    <scope>NUCLEOTIDE SEQUENCE [LARGE SCALE GENOMIC DNA]</scope>
    <source>
        <strain evidence="16">153_Feed</strain>
    </source>
</reference>
<dbReference type="PROSITE" id="PS50862">
    <property type="entry name" value="AA_TRNA_LIGASE_II"/>
    <property type="match status" value="1"/>
</dbReference>
<dbReference type="SUPFAM" id="SSF46589">
    <property type="entry name" value="tRNA-binding arm"/>
    <property type="match status" value="1"/>
</dbReference>
<organism evidence="15 16">
    <name type="scientific">Thermophilibacter provencensis</name>
    <dbReference type="NCBI Taxonomy" id="1852386"/>
    <lineage>
        <taxon>Bacteria</taxon>
        <taxon>Bacillati</taxon>
        <taxon>Actinomycetota</taxon>
        <taxon>Coriobacteriia</taxon>
        <taxon>Coriobacteriales</taxon>
        <taxon>Atopobiaceae</taxon>
        <taxon>Thermophilibacter</taxon>
    </lineage>
</organism>
<evidence type="ECO:0000256" key="4">
    <source>
        <dbReference type="ARBA" id="ARBA00022490"/>
    </source>
</evidence>
<evidence type="ECO:0000259" key="14">
    <source>
        <dbReference type="PROSITE" id="PS50862"/>
    </source>
</evidence>
<gene>
    <name evidence="12 15" type="primary">serS</name>
    <name evidence="15" type="ORF">QUW25_04060</name>
</gene>
<reference evidence="15 16" key="1">
    <citation type="submission" date="2023-06" db="EMBL/GenBank/DDBJ databases">
        <title>Identification and characterization of horizontal gene transfer across gut microbiota members of farm animals based on homology search.</title>
        <authorList>
            <person name="Schwarzerova J."/>
            <person name="Nykrynova M."/>
            <person name="Jureckova K."/>
            <person name="Cejkova D."/>
            <person name="Rychlik I."/>
        </authorList>
    </citation>
    <scope>NUCLEOTIDE SEQUENCE [LARGE SCALE GENOMIC DNA]</scope>
    <source>
        <strain evidence="15 16">153_Feed</strain>
    </source>
</reference>
<comment type="caution">
    <text evidence="15">The sequence shown here is derived from an EMBL/GenBank/DDBJ whole genome shotgun (WGS) entry which is preliminary data.</text>
</comment>
<evidence type="ECO:0000256" key="10">
    <source>
        <dbReference type="ARBA" id="ARBA00047929"/>
    </source>
</evidence>
<dbReference type="PANTHER" id="PTHR43697:SF1">
    <property type="entry name" value="SERINE--TRNA LIGASE"/>
    <property type="match status" value="1"/>
</dbReference>
<dbReference type="PRINTS" id="PR00981">
    <property type="entry name" value="TRNASYNTHSER"/>
</dbReference>
<evidence type="ECO:0000256" key="11">
    <source>
        <dbReference type="ARBA" id="ARBA00048823"/>
    </source>
</evidence>
<feature type="binding site" evidence="12">
    <location>
        <position position="389"/>
    </location>
    <ligand>
        <name>L-serine</name>
        <dbReference type="ChEBI" id="CHEBI:33384"/>
    </ligand>
</feature>
<dbReference type="EMBL" id="JAUDEA010000004">
    <property type="protein sequence ID" value="MDM8270849.1"/>
    <property type="molecule type" value="Genomic_DNA"/>
</dbReference>
<comment type="function">
    <text evidence="12">Catalyzes the attachment of serine to tRNA(Ser). Is also able to aminoacylate tRNA(Sec) with serine, to form the misacylated tRNA L-seryl-tRNA(Sec), which will be further converted into selenocysteinyl-tRNA(Sec).</text>
</comment>
<comment type="catalytic activity">
    <reaction evidence="11 12">
        <text>tRNA(Ser) + L-serine + ATP = L-seryl-tRNA(Ser) + AMP + diphosphate + H(+)</text>
        <dbReference type="Rhea" id="RHEA:12292"/>
        <dbReference type="Rhea" id="RHEA-COMP:9669"/>
        <dbReference type="Rhea" id="RHEA-COMP:9703"/>
        <dbReference type="ChEBI" id="CHEBI:15378"/>
        <dbReference type="ChEBI" id="CHEBI:30616"/>
        <dbReference type="ChEBI" id="CHEBI:33019"/>
        <dbReference type="ChEBI" id="CHEBI:33384"/>
        <dbReference type="ChEBI" id="CHEBI:78442"/>
        <dbReference type="ChEBI" id="CHEBI:78533"/>
        <dbReference type="ChEBI" id="CHEBI:456215"/>
        <dbReference type="EC" id="6.1.1.11"/>
    </reaction>
</comment>
<dbReference type="Gene3D" id="1.10.287.40">
    <property type="entry name" value="Serine-tRNA synthetase, tRNA binding domain"/>
    <property type="match status" value="1"/>
</dbReference>
<dbReference type="Pfam" id="PF02403">
    <property type="entry name" value="Seryl_tRNA_N"/>
    <property type="match status" value="1"/>
</dbReference>
<proteinExistence type="inferred from homology"/>
<dbReference type="GO" id="GO:0004828">
    <property type="term" value="F:serine-tRNA ligase activity"/>
    <property type="evidence" value="ECO:0007669"/>
    <property type="project" value="UniProtKB-EC"/>
</dbReference>
<dbReference type="InterPro" id="IPR042103">
    <property type="entry name" value="SerRS_1_N_sf"/>
</dbReference>
<keyword evidence="16" id="KW-1185">Reference proteome</keyword>
<dbReference type="SUPFAM" id="SSF55681">
    <property type="entry name" value="Class II aaRS and biotin synthetases"/>
    <property type="match status" value="1"/>
</dbReference>
<sequence>MLDIKFVRENPDIVDKSCESRQNAHWDREKFFELDEERRSVIAEVEKLQAERNSVSKEIGLLMREGKKDEAEAAKQRVAANKDRIAELDARRTEVEDALFDLVSRIPNIPHESVPYGKDDSDNPEVRRWGTPRDFAADGFEPKAHWDLGPATGMIDFDRGVKIAGTRFYVLGGMGARMERALISFMVDMHVKAGFKEWWMPVITNRETLFGTGQLPKFEDDLYHVNPDLYLIPTAEVMLTNLHRGEVLDASQLPLWYTAFTPCFREEAGSAGRDTRGIIRVHQFDKVEMVKFAKPEDSMNQLESMVAEAEAVLQALELPYHVVTLCTGDIGFSACKCYDLEVWLPSYNAYKEISSCSNCWDFQARRANIRYKDPAEFKGTRFVHTLNGSGLAVGRTMAAIMENYQNADGSITVPEALRPYMGGVEVIKPEA</sequence>
<dbReference type="InterPro" id="IPR033729">
    <property type="entry name" value="SerRS_core"/>
</dbReference>
<name>A0ABT7V4D7_9ACTN</name>
<dbReference type="InterPro" id="IPR006195">
    <property type="entry name" value="aa-tRNA-synth_II"/>
</dbReference>
<dbReference type="Proteomes" id="UP001529256">
    <property type="component" value="Unassembled WGS sequence"/>
</dbReference>
<reference evidence="15 16" key="3">
    <citation type="submission" date="2023-06" db="EMBL/GenBank/DDBJ databases">
        <authorList>
            <person name="Zeman M."/>
            <person name="Kubasova T."/>
            <person name="Jahodarova E."/>
            <person name="Nykrynova M."/>
            <person name="Rychlik I."/>
        </authorList>
    </citation>
    <scope>NUCLEOTIDE SEQUENCE [LARGE SCALE GENOMIC DNA]</scope>
    <source>
        <strain evidence="15 16">153_Feed</strain>
    </source>
</reference>
<comment type="catalytic activity">
    <reaction evidence="10 12">
        <text>tRNA(Sec) + L-serine + ATP = L-seryl-tRNA(Sec) + AMP + diphosphate + H(+)</text>
        <dbReference type="Rhea" id="RHEA:42580"/>
        <dbReference type="Rhea" id="RHEA-COMP:9742"/>
        <dbReference type="Rhea" id="RHEA-COMP:10128"/>
        <dbReference type="ChEBI" id="CHEBI:15378"/>
        <dbReference type="ChEBI" id="CHEBI:30616"/>
        <dbReference type="ChEBI" id="CHEBI:33019"/>
        <dbReference type="ChEBI" id="CHEBI:33384"/>
        <dbReference type="ChEBI" id="CHEBI:78442"/>
        <dbReference type="ChEBI" id="CHEBI:78533"/>
        <dbReference type="ChEBI" id="CHEBI:456215"/>
        <dbReference type="EC" id="6.1.1.11"/>
    </reaction>
</comment>
<keyword evidence="6 12" id="KW-0547">Nucleotide-binding</keyword>
<protein>
    <recommendedName>
        <fullName evidence="12">Serine--tRNA ligase</fullName>
        <ecNumber evidence="12">6.1.1.11</ecNumber>
    </recommendedName>
    <alternativeName>
        <fullName evidence="12">Seryl-tRNA synthetase</fullName>
        <shortName evidence="12">SerRS</shortName>
    </alternativeName>
    <alternativeName>
        <fullName evidence="12">Seryl-tRNA(Ser/Sec) synthetase</fullName>
    </alternativeName>
</protein>
<comment type="subunit">
    <text evidence="12">Homodimer. The tRNA molecule binds across the dimer.</text>
</comment>
<evidence type="ECO:0000256" key="8">
    <source>
        <dbReference type="ARBA" id="ARBA00022917"/>
    </source>
</evidence>
<dbReference type="InterPro" id="IPR015866">
    <property type="entry name" value="Ser-tRNA-synth_1_N"/>
</dbReference>